<protein>
    <submittedName>
        <fullName evidence="2">Uncharacterized protein</fullName>
    </submittedName>
</protein>
<dbReference type="EMBL" id="MH588546">
    <property type="protein sequence ID" value="AXQ69038.1"/>
    <property type="molecule type" value="Genomic_DNA"/>
</dbReference>
<keyword evidence="3" id="KW-1185">Reference proteome</keyword>
<name>A0A385ECE1_9CAUD</name>
<proteinExistence type="predicted"/>
<sequence>MIPDSVRNPKDHWTPIATRAEADALAFRYNQDDDGPGLYEVHEKGATFAIAYYDEDGVFCAYV</sequence>
<reference evidence="2" key="2">
    <citation type="submission" date="2018-07" db="EMBL/GenBank/DDBJ databases">
        <authorList>
            <person name="Quirk P.G."/>
            <person name="Krulwich T.A."/>
        </authorList>
    </citation>
    <scope>NUCLEOTIDE SEQUENCE</scope>
</reference>
<gene>
    <name evidence="1" type="ORF">CcrBL9_gp014</name>
    <name evidence="2" type="ORF">CcrBL9_gp530</name>
</gene>
<organism evidence="2 3">
    <name type="scientific">Caulobacter phage CcrBL9</name>
    <dbReference type="NCBI Taxonomy" id="2283270"/>
    <lineage>
        <taxon>Viruses</taxon>
        <taxon>Duplodnaviria</taxon>
        <taxon>Heunggongvirae</taxon>
        <taxon>Uroviricota</taxon>
        <taxon>Caudoviricetes</taxon>
        <taxon>Jeanschmidtviridae</taxon>
        <taxon>Bertelyvirus</taxon>
        <taxon>Bertelyvirus BL9</taxon>
    </lineage>
</organism>
<reference evidence="2 3" key="3">
    <citation type="submission" date="2018-09" db="EMBL/GenBank/DDBJ databases">
        <title>Giant CbK-like Caulobacter bacteriophages have genetically divergent genomes.</title>
        <authorList>
            <person name="Wilson K."/>
            <person name="Ely B."/>
        </authorList>
    </citation>
    <scope>NUCLEOTIDE SEQUENCE [LARGE SCALE GENOMIC DNA]</scope>
</reference>
<evidence type="ECO:0000313" key="2">
    <source>
        <dbReference type="EMBL" id="AXQ69554.1"/>
    </source>
</evidence>
<accession>A0A385ECE1</accession>
<evidence type="ECO:0000313" key="1">
    <source>
        <dbReference type="EMBL" id="AXQ69038.1"/>
    </source>
</evidence>
<reference evidence="3" key="1">
    <citation type="submission" date="2018-07" db="EMBL/GenBank/DDBJ databases">
        <title>Giant CbK-like Caulobacter bacteriophages have genetically divergent genomes.</title>
        <authorList>
            <person name="Wilson K.M."/>
            <person name="Ely B."/>
        </authorList>
    </citation>
    <scope>NUCLEOTIDE SEQUENCE [LARGE SCALE GENOMIC DNA]</scope>
</reference>
<evidence type="ECO:0000313" key="3">
    <source>
        <dbReference type="Proteomes" id="UP000259421"/>
    </source>
</evidence>
<dbReference type="EMBL" id="MH588546">
    <property type="protein sequence ID" value="AXQ69554.1"/>
    <property type="molecule type" value="Genomic_DNA"/>
</dbReference>
<dbReference type="Proteomes" id="UP000259421">
    <property type="component" value="Segment"/>
</dbReference>